<feature type="transmembrane region" description="Helical" evidence="1">
    <location>
        <begin position="12"/>
        <end position="35"/>
    </location>
</feature>
<evidence type="ECO:0000313" key="4">
    <source>
        <dbReference type="Proteomes" id="UP000537592"/>
    </source>
</evidence>
<sequence length="337" mass="38586">MIRSTTGFFARLALIVLAIAVVGIALFGGMAIHYWLGWPDWVRTTGSWAFPVVVLGLWFVPGHRLWGRRIVALALIAAFFIAYDAKVPIERDWIALQEKRPFAIINGDDVTIVNFRDAIHRSGEQPEVRWTEETFNLSQLEGADIIIQPFGGVKALAHVMLSFGFSDGRHVVVSIEARRVKGGRFDPLAGLFRHEETYPELGTERDLFWQRLARTPPDELQIYPVTASREAVRTYFERILAFANSVNERPRFYSTLWESCMTTLTNLAPESFLSVPWYDIRRWVPGYSLSLFQQVGLVDASLPAEELRHTRRLRDNVTPPWEFPSDAAWSAYVRRDF</sequence>
<keyword evidence="1" id="KW-0472">Membrane</keyword>
<dbReference type="InterPro" id="IPR025178">
    <property type="entry name" value="Lnb_N"/>
</dbReference>
<proteinExistence type="predicted"/>
<keyword evidence="4" id="KW-1185">Reference proteome</keyword>
<dbReference type="Pfam" id="PF13387">
    <property type="entry name" value="Lnb_N"/>
    <property type="match status" value="1"/>
</dbReference>
<keyword evidence="1" id="KW-0812">Transmembrane</keyword>
<feature type="domain" description="Lnb N-terminal periplasmic" evidence="2">
    <location>
        <begin position="129"/>
        <end position="283"/>
    </location>
</feature>
<protein>
    <recommendedName>
        <fullName evidence="2">Lnb N-terminal periplasmic domain-containing protein</fullName>
    </recommendedName>
</protein>
<evidence type="ECO:0000259" key="2">
    <source>
        <dbReference type="Pfam" id="PF13387"/>
    </source>
</evidence>
<dbReference type="Proteomes" id="UP000537592">
    <property type="component" value="Unassembled WGS sequence"/>
</dbReference>
<comment type="caution">
    <text evidence="3">The sequence shown here is derived from an EMBL/GenBank/DDBJ whole genome shotgun (WGS) entry which is preliminary data.</text>
</comment>
<accession>A0A7W5Z3Z4</accession>
<name>A0A7W5Z3Z4_9HYPH</name>
<dbReference type="AlphaFoldDB" id="A0A7W5Z3Z4"/>
<evidence type="ECO:0000256" key="1">
    <source>
        <dbReference type="SAM" id="Phobius"/>
    </source>
</evidence>
<dbReference type="EMBL" id="JACICC010000002">
    <property type="protein sequence ID" value="MBB3809176.1"/>
    <property type="molecule type" value="Genomic_DNA"/>
</dbReference>
<dbReference type="RefSeq" id="WP_183751163.1">
    <property type="nucleotide sequence ID" value="NZ_JACICC010000002.1"/>
</dbReference>
<organism evidence="3 4">
    <name type="scientific">Pseudochelatococcus contaminans</name>
    <dbReference type="NCBI Taxonomy" id="1538103"/>
    <lineage>
        <taxon>Bacteria</taxon>
        <taxon>Pseudomonadati</taxon>
        <taxon>Pseudomonadota</taxon>
        <taxon>Alphaproteobacteria</taxon>
        <taxon>Hyphomicrobiales</taxon>
        <taxon>Chelatococcaceae</taxon>
        <taxon>Pseudochelatococcus</taxon>
    </lineage>
</organism>
<evidence type="ECO:0000313" key="3">
    <source>
        <dbReference type="EMBL" id="MBB3809176.1"/>
    </source>
</evidence>
<gene>
    <name evidence="3" type="ORF">FHS81_001246</name>
</gene>
<feature type="transmembrane region" description="Helical" evidence="1">
    <location>
        <begin position="41"/>
        <end position="59"/>
    </location>
</feature>
<feature type="transmembrane region" description="Helical" evidence="1">
    <location>
        <begin position="66"/>
        <end position="83"/>
    </location>
</feature>
<keyword evidence="1" id="KW-1133">Transmembrane helix</keyword>
<reference evidence="3 4" key="1">
    <citation type="submission" date="2020-08" db="EMBL/GenBank/DDBJ databases">
        <title>Genomic Encyclopedia of Type Strains, Phase IV (KMG-IV): sequencing the most valuable type-strain genomes for metagenomic binning, comparative biology and taxonomic classification.</title>
        <authorList>
            <person name="Goeker M."/>
        </authorList>
    </citation>
    <scope>NUCLEOTIDE SEQUENCE [LARGE SCALE GENOMIC DNA]</scope>
    <source>
        <strain evidence="3 4">DSM 28760</strain>
    </source>
</reference>